<accession>A0A9P5WWJ5</accession>
<dbReference type="GO" id="GO:0005834">
    <property type="term" value="C:heterotrimeric G-protein complex"/>
    <property type="evidence" value="ECO:0007669"/>
    <property type="project" value="TreeGrafter"/>
</dbReference>
<dbReference type="PANTHER" id="PTHR10218">
    <property type="entry name" value="GTP-BINDING PROTEIN ALPHA SUBUNIT"/>
    <property type="match status" value="1"/>
</dbReference>
<keyword evidence="2 6" id="KW-0547">Nucleotide-binding</keyword>
<dbReference type="AlphaFoldDB" id="A0A9P5WWJ5"/>
<dbReference type="Pfam" id="PF00503">
    <property type="entry name" value="G-alpha"/>
    <property type="match status" value="1"/>
</dbReference>
<sequence length="70" mass="7944">MGACTSKSSKQRIAQSAKIDLLLDEDYRRSKRECKILLLGGRESGKSTLVKQMKIVHQQGGFTRDELLEY</sequence>
<dbReference type="Proteomes" id="UP000807342">
    <property type="component" value="Unassembled WGS sequence"/>
</dbReference>
<dbReference type="PANTHER" id="PTHR10218:SF369">
    <property type="entry name" value="GUANINE NUCLEOTIDE-BINDING PROTEIN ALPHA-2 SUBUNIT"/>
    <property type="match status" value="1"/>
</dbReference>
<feature type="binding site" evidence="6">
    <location>
        <begin position="43"/>
        <end position="48"/>
    </location>
    <ligand>
        <name>GTP</name>
        <dbReference type="ChEBI" id="CHEBI:37565"/>
    </ligand>
</feature>
<evidence type="ECO:0000256" key="3">
    <source>
        <dbReference type="ARBA" id="ARBA00022842"/>
    </source>
</evidence>
<feature type="binding site" evidence="7">
    <location>
        <position position="47"/>
    </location>
    <ligand>
        <name>Mg(2+)</name>
        <dbReference type="ChEBI" id="CHEBI:18420"/>
    </ligand>
</feature>
<dbReference type="EMBL" id="MU153915">
    <property type="protein sequence ID" value="KAF9439577.1"/>
    <property type="molecule type" value="Genomic_DNA"/>
</dbReference>
<protein>
    <submittedName>
        <fullName evidence="8">Guanine nucleotide binding protein, alpha subunit</fullName>
    </submittedName>
</protein>
<evidence type="ECO:0000256" key="5">
    <source>
        <dbReference type="ARBA" id="ARBA00023224"/>
    </source>
</evidence>
<keyword evidence="3 7" id="KW-0460">Magnesium</keyword>
<evidence type="ECO:0000256" key="4">
    <source>
        <dbReference type="ARBA" id="ARBA00023134"/>
    </source>
</evidence>
<keyword evidence="4 6" id="KW-0342">GTP-binding</keyword>
<evidence type="ECO:0000313" key="8">
    <source>
        <dbReference type="EMBL" id="KAF9439577.1"/>
    </source>
</evidence>
<proteinExistence type="predicted"/>
<dbReference type="InterPro" id="IPR001019">
    <property type="entry name" value="Gprotein_alpha_su"/>
</dbReference>
<dbReference type="GO" id="GO:0001664">
    <property type="term" value="F:G protein-coupled receptor binding"/>
    <property type="evidence" value="ECO:0007669"/>
    <property type="project" value="TreeGrafter"/>
</dbReference>
<reference evidence="8" key="1">
    <citation type="submission" date="2020-11" db="EMBL/GenBank/DDBJ databases">
        <authorList>
            <consortium name="DOE Joint Genome Institute"/>
            <person name="Ahrendt S."/>
            <person name="Riley R."/>
            <person name="Andreopoulos W."/>
            <person name="Labutti K."/>
            <person name="Pangilinan J."/>
            <person name="Ruiz-Duenas F.J."/>
            <person name="Barrasa J.M."/>
            <person name="Sanchez-Garcia M."/>
            <person name="Camarero S."/>
            <person name="Miyauchi S."/>
            <person name="Serrano A."/>
            <person name="Linde D."/>
            <person name="Babiker R."/>
            <person name="Drula E."/>
            <person name="Ayuso-Fernandez I."/>
            <person name="Pacheco R."/>
            <person name="Padilla G."/>
            <person name="Ferreira P."/>
            <person name="Barriuso J."/>
            <person name="Kellner H."/>
            <person name="Castanera R."/>
            <person name="Alfaro M."/>
            <person name="Ramirez L."/>
            <person name="Pisabarro A.G."/>
            <person name="Kuo A."/>
            <person name="Tritt A."/>
            <person name="Lipzen A."/>
            <person name="He G."/>
            <person name="Yan M."/>
            <person name="Ng V."/>
            <person name="Cullen D."/>
            <person name="Martin F."/>
            <person name="Rosso M.-N."/>
            <person name="Henrissat B."/>
            <person name="Hibbett D."/>
            <person name="Martinez A.T."/>
            <person name="Grigoriev I.V."/>
        </authorList>
    </citation>
    <scope>NUCLEOTIDE SEQUENCE</scope>
    <source>
        <strain evidence="8">MF-IS2</strain>
    </source>
</reference>
<keyword evidence="1 7" id="KW-0479">Metal-binding</keyword>
<evidence type="ECO:0000313" key="9">
    <source>
        <dbReference type="Proteomes" id="UP000807342"/>
    </source>
</evidence>
<dbReference type="SUPFAM" id="SSF52540">
    <property type="entry name" value="P-loop containing nucleoside triphosphate hydrolases"/>
    <property type="match status" value="1"/>
</dbReference>
<dbReference type="InterPro" id="IPR027417">
    <property type="entry name" value="P-loop_NTPase"/>
</dbReference>
<evidence type="ECO:0000256" key="2">
    <source>
        <dbReference type="ARBA" id="ARBA00022741"/>
    </source>
</evidence>
<evidence type="ECO:0000256" key="6">
    <source>
        <dbReference type="PIRSR" id="PIRSR601019-1"/>
    </source>
</evidence>
<dbReference type="GO" id="GO:0046872">
    <property type="term" value="F:metal ion binding"/>
    <property type="evidence" value="ECO:0007669"/>
    <property type="project" value="UniProtKB-KW"/>
</dbReference>
<dbReference type="Gene3D" id="3.40.50.300">
    <property type="entry name" value="P-loop containing nucleotide triphosphate hydrolases"/>
    <property type="match status" value="1"/>
</dbReference>
<dbReference type="OrthoDB" id="5817230at2759"/>
<dbReference type="GO" id="GO:0003924">
    <property type="term" value="F:GTPase activity"/>
    <property type="evidence" value="ECO:0007669"/>
    <property type="project" value="InterPro"/>
</dbReference>
<evidence type="ECO:0000256" key="7">
    <source>
        <dbReference type="PIRSR" id="PIRSR601019-2"/>
    </source>
</evidence>
<name>A0A9P5WWJ5_9AGAR</name>
<evidence type="ECO:0000256" key="1">
    <source>
        <dbReference type="ARBA" id="ARBA00022723"/>
    </source>
</evidence>
<dbReference type="GO" id="GO:0005737">
    <property type="term" value="C:cytoplasm"/>
    <property type="evidence" value="ECO:0007669"/>
    <property type="project" value="TreeGrafter"/>
</dbReference>
<dbReference type="GO" id="GO:0031683">
    <property type="term" value="F:G-protein beta/gamma-subunit complex binding"/>
    <property type="evidence" value="ECO:0007669"/>
    <property type="project" value="InterPro"/>
</dbReference>
<keyword evidence="5" id="KW-0807">Transducer</keyword>
<keyword evidence="9" id="KW-1185">Reference proteome</keyword>
<feature type="non-terminal residue" evidence="8">
    <location>
        <position position="70"/>
    </location>
</feature>
<comment type="caution">
    <text evidence="8">The sequence shown here is derived from an EMBL/GenBank/DDBJ whole genome shotgun (WGS) entry which is preliminary data.</text>
</comment>
<dbReference type="GO" id="GO:0005525">
    <property type="term" value="F:GTP binding"/>
    <property type="evidence" value="ECO:0007669"/>
    <property type="project" value="UniProtKB-KW"/>
</dbReference>
<organism evidence="8 9">
    <name type="scientific">Macrolepiota fuliginosa MF-IS2</name>
    <dbReference type="NCBI Taxonomy" id="1400762"/>
    <lineage>
        <taxon>Eukaryota</taxon>
        <taxon>Fungi</taxon>
        <taxon>Dikarya</taxon>
        <taxon>Basidiomycota</taxon>
        <taxon>Agaricomycotina</taxon>
        <taxon>Agaricomycetes</taxon>
        <taxon>Agaricomycetidae</taxon>
        <taxon>Agaricales</taxon>
        <taxon>Agaricineae</taxon>
        <taxon>Agaricaceae</taxon>
        <taxon>Macrolepiota</taxon>
    </lineage>
</organism>
<gene>
    <name evidence="8" type="ORF">P691DRAFT_740307</name>
</gene>
<dbReference type="GO" id="GO:0007189">
    <property type="term" value="P:adenylate cyclase-activating G protein-coupled receptor signaling pathway"/>
    <property type="evidence" value="ECO:0007669"/>
    <property type="project" value="TreeGrafter"/>
</dbReference>